<accession>A0A8H7HYI4</accession>
<proteinExistence type="predicted"/>
<feature type="region of interest" description="Disordered" evidence="1">
    <location>
        <begin position="1"/>
        <end position="25"/>
    </location>
</feature>
<protein>
    <submittedName>
        <fullName evidence="2">Uncharacterized protein</fullName>
    </submittedName>
</protein>
<organism evidence="2 3">
    <name type="scientific">Rhizoctonia solani</name>
    <dbReference type="NCBI Taxonomy" id="456999"/>
    <lineage>
        <taxon>Eukaryota</taxon>
        <taxon>Fungi</taxon>
        <taxon>Dikarya</taxon>
        <taxon>Basidiomycota</taxon>
        <taxon>Agaricomycotina</taxon>
        <taxon>Agaricomycetes</taxon>
        <taxon>Cantharellales</taxon>
        <taxon>Ceratobasidiaceae</taxon>
        <taxon>Rhizoctonia</taxon>
    </lineage>
</organism>
<sequence>MPHSGNQEPNVARIPQLRPVKDASCMDDPPALRFGTGYTEIRTTIEPWPVLFKAVHSITTCGTSQSQPSYSTPAADPGKTWWTGTN</sequence>
<dbReference type="EMBL" id="JACYCD010000023">
    <property type="protein sequence ID" value="KAF8713177.1"/>
    <property type="molecule type" value="Genomic_DNA"/>
</dbReference>
<comment type="caution">
    <text evidence="2">The sequence shown here is derived from an EMBL/GenBank/DDBJ whole genome shotgun (WGS) entry which is preliminary data.</text>
</comment>
<feature type="non-terminal residue" evidence="2">
    <location>
        <position position="1"/>
    </location>
</feature>
<dbReference type="AlphaFoldDB" id="A0A8H7HYI4"/>
<gene>
    <name evidence="2" type="ORF">RHS03_00989</name>
</gene>
<evidence type="ECO:0000256" key="1">
    <source>
        <dbReference type="SAM" id="MobiDB-lite"/>
    </source>
</evidence>
<dbReference type="Proteomes" id="UP000602905">
    <property type="component" value="Unassembled WGS sequence"/>
</dbReference>
<reference evidence="2" key="1">
    <citation type="submission" date="2020-09" db="EMBL/GenBank/DDBJ databases">
        <title>Comparative genome analyses of four rice-infecting Rhizoctonia solani isolates reveal extensive enrichment of homogalacturonan modification genes.</title>
        <authorList>
            <person name="Lee D.-Y."/>
            <person name="Jeon J."/>
            <person name="Kim K.-T."/>
            <person name="Cheong K."/>
            <person name="Song H."/>
            <person name="Choi G."/>
            <person name="Ko J."/>
            <person name="Opiyo S.O."/>
            <person name="Zuo S."/>
            <person name="Madhav S."/>
            <person name="Lee Y.-H."/>
            <person name="Wang G.-L."/>
        </authorList>
    </citation>
    <scope>NUCLEOTIDE SEQUENCE</scope>
    <source>
        <strain evidence="2">AG1-IA WGL</strain>
    </source>
</reference>
<evidence type="ECO:0000313" key="2">
    <source>
        <dbReference type="EMBL" id="KAF8713177.1"/>
    </source>
</evidence>
<name>A0A8H7HYI4_9AGAM</name>
<feature type="region of interest" description="Disordered" evidence="1">
    <location>
        <begin position="62"/>
        <end position="86"/>
    </location>
</feature>
<feature type="compositionally biased region" description="Polar residues" evidence="1">
    <location>
        <begin position="62"/>
        <end position="72"/>
    </location>
</feature>
<evidence type="ECO:0000313" key="3">
    <source>
        <dbReference type="Proteomes" id="UP000602905"/>
    </source>
</evidence>